<comment type="caution">
    <text evidence="10">The sequence shown here is derived from an EMBL/GenBank/DDBJ whole genome shotgun (WGS) entry which is preliminary data.</text>
</comment>
<dbReference type="InterPro" id="IPR015590">
    <property type="entry name" value="Aldehyde_DH_dom"/>
</dbReference>
<dbReference type="PROSITE" id="PS00070">
    <property type="entry name" value="ALDEHYDE_DEHYDR_CYS"/>
    <property type="match status" value="1"/>
</dbReference>
<dbReference type="PANTHER" id="PTHR43353:SF5">
    <property type="entry name" value="SUCCINATE-SEMIALDEHYDE DEHYDROGENASE, MITOCHONDRIAL"/>
    <property type="match status" value="1"/>
</dbReference>
<reference evidence="10" key="1">
    <citation type="submission" date="2022-07" db="EMBL/GenBank/DDBJ databases">
        <title>Phylogenomic reconstructions and comparative analyses of Kickxellomycotina fungi.</title>
        <authorList>
            <person name="Reynolds N.K."/>
            <person name="Stajich J.E."/>
            <person name="Barry K."/>
            <person name="Grigoriev I.V."/>
            <person name="Crous P."/>
            <person name="Smith M.E."/>
        </authorList>
    </citation>
    <scope>NUCLEOTIDE SEQUENCE</scope>
    <source>
        <strain evidence="10">NBRC 105414</strain>
    </source>
</reference>
<dbReference type="InterPro" id="IPR016161">
    <property type="entry name" value="Ald_DH/histidinol_DH"/>
</dbReference>
<dbReference type="AlphaFoldDB" id="A0A9W8LCY0"/>
<keyword evidence="3 7" id="KW-0560">Oxidoreductase</keyword>
<dbReference type="GO" id="GO:0004777">
    <property type="term" value="F:succinate-semialdehyde dehydrogenase (NAD+) activity"/>
    <property type="evidence" value="ECO:0007669"/>
    <property type="project" value="UniProtKB-UniRule"/>
</dbReference>
<accession>A0A9W8LCY0</accession>
<dbReference type="FunFam" id="3.40.309.10:FF:000004">
    <property type="entry name" value="Succinate-semialdehyde dehydrogenase I"/>
    <property type="match status" value="1"/>
</dbReference>
<dbReference type="OrthoDB" id="310895at2759"/>
<comment type="similarity">
    <text evidence="2 7">Belongs to the aldehyde dehydrogenase family.</text>
</comment>
<dbReference type="InterPro" id="IPR010102">
    <property type="entry name" value="Succ_semiAld_DH"/>
</dbReference>
<dbReference type="Pfam" id="PF00171">
    <property type="entry name" value="Aldedh"/>
    <property type="match status" value="1"/>
</dbReference>
<comment type="pathway">
    <text evidence="1 8">Amino-acid degradation; 4-aminobutanoate degradation.</text>
</comment>
<feature type="active site" evidence="6">
    <location>
        <position position="274"/>
    </location>
</feature>
<name>A0A9W8LCY0_9FUNG</name>
<evidence type="ECO:0000256" key="6">
    <source>
        <dbReference type="PROSITE-ProRule" id="PRU10007"/>
    </source>
</evidence>
<dbReference type="EC" id="1.2.1.16" evidence="8"/>
<organism evidence="10 11">
    <name type="scientific">Coemansia javaensis</name>
    <dbReference type="NCBI Taxonomy" id="2761396"/>
    <lineage>
        <taxon>Eukaryota</taxon>
        <taxon>Fungi</taxon>
        <taxon>Fungi incertae sedis</taxon>
        <taxon>Zoopagomycota</taxon>
        <taxon>Kickxellomycotina</taxon>
        <taxon>Kickxellomycetes</taxon>
        <taxon>Kickxellales</taxon>
        <taxon>Kickxellaceae</taxon>
        <taxon>Coemansia</taxon>
    </lineage>
</organism>
<dbReference type="InterPro" id="IPR050740">
    <property type="entry name" value="Aldehyde_DH_Superfamily"/>
</dbReference>
<evidence type="ECO:0000313" key="10">
    <source>
        <dbReference type="EMBL" id="KAJ2776421.1"/>
    </source>
</evidence>
<evidence type="ECO:0000256" key="2">
    <source>
        <dbReference type="ARBA" id="ARBA00009986"/>
    </source>
</evidence>
<dbReference type="InterPro" id="IPR016163">
    <property type="entry name" value="Ald_DH_C"/>
</dbReference>
<dbReference type="CDD" id="cd07103">
    <property type="entry name" value="ALDH_F5_SSADH_GabD"/>
    <property type="match status" value="1"/>
</dbReference>
<evidence type="ECO:0000256" key="7">
    <source>
        <dbReference type="RuleBase" id="RU003345"/>
    </source>
</evidence>
<protein>
    <recommendedName>
        <fullName evidence="8">Succinate-semialdehyde dehydrogenase</fullName>
        <ecNumber evidence="8">1.2.1.16</ecNumber>
    </recommendedName>
</protein>
<dbReference type="SUPFAM" id="SSF53720">
    <property type="entry name" value="ALDH-like"/>
    <property type="match status" value="1"/>
</dbReference>
<evidence type="ECO:0000256" key="4">
    <source>
        <dbReference type="ARBA" id="ARBA00050387"/>
    </source>
</evidence>
<dbReference type="InterPro" id="IPR029510">
    <property type="entry name" value="Ald_DH_CS_GLU"/>
</dbReference>
<dbReference type="PANTHER" id="PTHR43353">
    <property type="entry name" value="SUCCINATE-SEMIALDEHYDE DEHYDROGENASE, MITOCHONDRIAL"/>
    <property type="match status" value="1"/>
</dbReference>
<dbReference type="InterPro" id="IPR016160">
    <property type="entry name" value="Ald_DH_CS_CYS"/>
</dbReference>
<proteinExistence type="inferred from homology"/>
<dbReference type="NCBIfam" id="TIGR01780">
    <property type="entry name" value="SSADH"/>
    <property type="match status" value="1"/>
</dbReference>
<comment type="catalytic activity">
    <reaction evidence="4 8">
        <text>succinate semialdehyde + NADP(+) + H2O = succinate + NADPH + 2 H(+)</text>
        <dbReference type="Rhea" id="RHEA:13213"/>
        <dbReference type="ChEBI" id="CHEBI:15377"/>
        <dbReference type="ChEBI" id="CHEBI:15378"/>
        <dbReference type="ChEBI" id="CHEBI:30031"/>
        <dbReference type="ChEBI" id="CHEBI:57706"/>
        <dbReference type="ChEBI" id="CHEBI:57783"/>
        <dbReference type="ChEBI" id="CHEBI:58349"/>
        <dbReference type="EC" id="1.2.1.16"/>
    </reaction>
</comment>
<gene>
    <name evidence="10" type="ORF">H4R18_005679</name>
</gene>
<dbReference type="FunFam" id="3.40.605.10:FF:000005">
    <property type="entry name" value="Succinate-semialdehyde dehydrogenase I"/>
    <property type="match status" value="1"/>
</dbReference>
<dbReference type="InterPro" id="IPR016162">
    <property type="entry name" value="Ald_DH_N"/>
</dbReference>
<dbReference type="GO" id="GO:0009450">
    <property type="term" value="P:gamma-aminobutyric acid catabolic process"/>
    <property type="evidence" value="ECO:0007669"/>
    <property type="project" value="InterPro"/>
</dbReference>
<evidence type="ECO:0000256" key="1">
    <source>
        <dbReference type="ARBA" id="ARBA00005176"/>
    </source>
</evidence>
<dbReference type="PROSITE" id="PS00687">
    <property type="entry name" value="ALDEHYDE_DEHYDR_GLU"/>
    <property type="match status" value="1"/>
</dbReference>
<evidence type="ECO:0000313" key="11">
    <source>
        <dbReference type="Proteomes" id="UP001140217"/>
    </source>
</evidence>
<sequence length="505" mass="53366">MPFQVSAMGISSAAELAKIGDRALVRSEAYVGGRWVGAPSGKTFDVVDPGTLDRIATVADMDADDVRRAVDAAHDAFAGWRATTAKQRAGLLRKWFDLIVASKDDLARLLTLECGKPLGEAAGEVLYGASFVEWFAEEAKRADGDVFQSPAAGTRIVTIKQPVGVAGIITPYNFPIAMVTRKVGAALAAGCTVVVRPAHETPLSALALCELAERAGIPPGVLNAVTCSADGTPAVGRELTTNPLVRKVSFTGSTPVGKLLMGQAASTMKRLSLELGGNAPFIVFEDADLDAAAEQLVFCKFRNSGQTCICANRIFVHESVYADFVDRFVALVTAKLRVGHGLAEGTTFGPIITERGAAKVEDQLRRAVAAGARVVLGGRRPEGLAVRGHFFEPTVLVDVPADVPMSCEETFGPLCPIFSFSSEDEVIRRANSVDVGLAGYFYSRDVARAFRVAEALEVGMVGVNTGAIGSEVMPFGGVKESGMGREGSRYGIAEYLNIKSVVFSI</sequence>
<keyword evidence="11" id="KW-1185">Reference proteome</keyword>
<dbReference type="EMBL" id="JANBUL010000363">
    <property type="protein sequence ID" value="KAJ2776421.1"/>
    <property type="molecule type" value="Genomic_DNA"/>
</dbReference>
<evidence type="ECO:0000256" key="3">
    <source>
        <dbReference type="ARBA" id="ARBA00023002"/>
    </source>
</evidence>
<dbReference type="Gene3D" id="3.40.605.10">
    <property type="entry name" value="Aldehyde Dehydrogenase, Chain A, domain 1"/>
    <property type="match status" value="1"/>
</dbReference>
<evidence type="ECO:0000256" key="8">
    <source>
        <dbReference type="RuleBase" id="RU365091"/>
    </source>
</evidence>
<dbReference type="Proteomes" id="UP001140217">
    <property type="component" value="Unassembled WGS sequence"/>
</dbReference>
<dbReference type="Gene3D" id="3.40.309.10">
    <property type="entry name" value="Aldehyde Dehydrogenase, Chain A, domain 2"/>
    <property type="match status" value="1"/>
</dbReference>
<feature type="domain" description="Aldehyde dehydrogenase" evidence="9">
    <location>
        <begin position="35"/>
        <end position="501"/>
    </location>
</feature>
<evidence type="ECO:0000259" key="9">
    <source>
        <dbReference type="Pfam" id="PF00171"/>
    </source>
</evidence>
<comment type="catalytic activity">
    <reaction evidence="5 8">
        <text>succinate semialdehyde + NAD(+) + H2O = succinate + NADH + 2 H(+)</text>
        <dbReference type="Rhea" id="RHEA:13217"/>
        <dbReference type="ChEBI" id="CHEBI:15377"/>
        <dbReference type="ChEBI" id="CHEBI:15378"/>
        <dbReference type="ChEBI" id="CHEBI:30031"/>
        <dbReference type="ChEBI" id="CHEBI:57540"/>
        <dbReference type="ChEBI" id="CHEBI:57706"/>
        <dbReference type="ChEBI" id="CHEBI:57945"/>
        <dbReference type="EC" id="1.2.1.16"/>
    </reaction>
</comment>
<evidence type="ECO:0000256" key="5">
    <source>
        <dbReference type="ARBA" id="ARBA00052698"/>
    </source>
</evidence>